<feature type="compositionally biased region" description="Polar residues" evidence="1">
    <location>
        <begin position="502"/>
        <end position="516"/>
    </location>
</feature>
<feature type="compositionally biased region" description="Basic and acidic residues" evidence="1">
    <location>
        <begin position="529"/>
        <end position="538"/>
    </location>
</feature>
<feature type="region of interest" description="Disordered" evidence="1">
    <location>
        <begin position="346"/>
        <end position="720"/>
    </location>
</feature>
<dbReference type="Proteomes" id="UP001305779">
    <property type="component" value="Unassembled WGS sequence"/>
</dbReference>
<evidence type="ECO:0000256" key="1">
    <source>
        <dbReference type="SAM" id="MobiDB-lite"/>
    </source>
</evidence>
<feature type="compositionally biased region" description="Polar residues" evidence="1">
    <location>
        <begin position="66"/>
        <end position="82"/>
    </location>
</feature>
<organism evidence="2 3">
    <name type="scientific">Zasmidium cellare</name>
    <name type="common">Wine cellar mold</name>
    <name type="synonym">Racodium cellare</name>
    <dbReference type="NCBI Taxonomy" id="395010"/>
    <lineage>
        <taxon>Eukaryota</taxon>
        <taxon>Fungi</taxon>
        <taxon>Dikarya</taxon>
        <taxon>Ascomycota</taxon>
        <taxon>Pezizomycotina</taxon>
        <taxon>Dothideomycetes</taxon>
        <taxon>Dothideomycetidae</taxon>
        <taxon>Mycosphaerellales</taxon>
        <taxon>Mycosphaerellaceae</taxon>
        <taxon>Zasmidium</taxon>
    </lineage>
</organism>
<name>A0ABR0ECB6_ZASCE</name>
<feature type="compositionally biased region" description="Polar residues" evidence="1">
    <location>
        <begin position="111"/>
        <end position="123"/>
    </location>
</feature>
<feature type="region of interest" description="Disordered" evidence="1">
    <location>
        <begin position="1"/>
        <end position="136"/>
    </location>
</feature>
<feature type="compositionally biased region" description="Polar residues" evidence="1">
    <location>
        <begin position="176"/>
        <end position="187"/>
    </location>
</feature>
<accession>A0ABR0ECB6</accession>
<feature type="compositionally biased region" description="Polar residues" evidence="1">
    <location>
        <begin position="220"/>
        <end position="229"/>
    </location>
</feature>
<comment type="caution">
    <text evidence="2">The sequence shown here is derived from an EMBL/GenBank/DDBJ whole genome shotgun (WGS) entry which is preliminary data.</text>
</comment>
<feature type="compositionally biased region" description="Low complexity" evidence="1">
    <location>
        <begin position="37"/>
        <end position="63"/>
    </location>
</feature>
<feature type="region of interest" description="Disordered" evidence="1">
    <location>
        <begin position="754"/>
        <end position="786"/>
    </location>
</feature>
<feature type="compositionally biased region" description="Polar residues" evidence="1">
    <location>
        <begin position="484"/>
        <end position="494"/>
    </location>
</feature>
<feature type="compositionally biased region" description="Basic residues" evidence="1">
    <location>
        <begin position="632"/>
        <end position="644"/>
    </location>
</feature>
<feature type="compositionally biased region" description="Basic and acidic residues" evidence="1">
    <location>
        <begin position="679"/>
        <end position="689"/>
    </location>
</feature>
<feature type="compositionally biased region" description="Basic and acidic residues" evidence="1">
    <location>
        <begin position="754"/>
        <end position="764"/>
    </location>
</feature>
<feature type="compositionally biased region" description="Polar residues" evidence="1">
    <location>
        <begin position="419"/>
        <end position="436"/>
    </location>
</feature>
<feature type="compositionally biased region" description="Basic and acidic residues" evidence="1">
    <location>
        <begin position="376"/>
        <end position="416"/>
    </location>
</feature>
<keyword evidence="3" id="KW-1185">Reference proteome</keyword>
<sequence>MYLDSRPASTFKPATGWTMPTPPQPPGTLKRPPIVNAGGSSSSSLARPPLLSTGSSSSSLGGLEQRVTSFQTFIKRTPSVDSDPNKPLPPTPLAEKRSLSTLASALDRRSSSVYSRTPSQFTPQTPPVEAQDAEADLPFILQPIAYSASSPDLSTSNLAPPQFLEARTFSPLIESPRTTTVASNSPPESRPQSMPTPPSSESPDSPTIPTIYIPPSIDTQVSSPTTPRLTSPIAYHGPRQKVRTVSLAKAKEAMHAPGAVPLLPEELREQALKKAKSQGHIRLESIDIFGGAEKVPVPPALPTLVDREGRERVLQTPPEVPQRDYAFPSPGLPVTSAAYKSFHVGTGPVREMAPPLASSPTESKVTWRQLSQDGTDEPRGRTVERRSYERDSRSSPKPFAKDAQADGHDDLAKEYHSLLGQQQYRQASESPGYSSDESVRTHMKMVPQPLFQAKQPPQSKKSGSSRGSNSSVSPFSIHQRIRSDGSTSSTNRSTGFGLRLSLETNGQKSRHSSTTGMIPISPPTNISMERPKPPHLDTGKWQPNPRIKKSHSREASRESSFYPHIMRRKSSKKQEPTLPPIPGKPLLAAEIIAAKLKTPESTPDTSPMSPIIATATRKPSSAGGSEHEKKKFFSRFNPKSRRRSSTLSSEPKPSPTSPHLFPSPIKTSPTTTHLGWSDTSKRTFDEARSPSRITHIPAPARPLDARGVEEPESPTGARKASVFGGVLEGWREGKAARRREDLKKLIRVVPLEGGEGRASEEVKRRSSVSAGGGTVVGRRMSFGGWM</sequence>
<reference evidence="2 3" key="1">
    <citation type="journal article" date="2023" name="G3 (Bethesda)">
        <title>A chromosome-level genome assembly of Zasmidium syzygii isolated from banana leaves.</title>
        <authorList>
            <person name="van Westerhoven A.C."/>
            <person name="Mehrabi R."/>
            <person name="Talebi R."/>
            <person name="Steentjes M.B.F."/>
            <person name="Corcolon B."/>
            <person name="Chong P.A."/>
            <person name="Kema G.H.J."/>
            <person name="Seidl M.F."/>
        </authorList>
    </citation>
    <scope>NUCLEOTIDE SEQUENCE [LARGE SCALE GENOMIC DNA]</scope>
    <source>
        <strain evidence="2 3">P124</strain>
    </source>
</reference>
<evidence type="ECO:0000313" key="3">
    <source>
        <dbReference type="Proteomes" id="UP001305779"/>
    </source>
</evidence>
<proteinExistence type="predicted"/>
<evidence type="ECO:0000313" key="2">
    <source>
        <dbReference type="EMBL" id="KAK4498778.1"/>
    </source>
</evidence>
<feature type="region of interest" description="Disordered" evidence="1">
    <location>
        <begin position="168"/>
        <end position="234"/>
    </location>
</feature>
<gene>
    <name evidence="2" type="ORF">PRZ48_009288</name>
</gene>
<feature type="compositionally biased region" description="Polar residues" evidence="1">
    <location>
        <begin position="599"/>
        <end position="608"/>
    </location>
</feature>
<feature type="compositionally biased region" description="Low complexity" evidence="1">
    <location>
        <begin position="452"/>
        <end position="476"/>
    </location>
</feature>
<feature type="compositionally biased region" description="Low complexity" evidence="1">
    <location>
        <begin position="586"/>
        <end position="596"/>
    </location>
</feature>
<protein>
    <recommendedName>
        <fullName evidence="4">Proteophosphoglycan ppg4</fullName>
    </recommendedName>
</protein>
<feature type="compositionally biased region" description="Polar residues" evidence="1">
    <location>
        <begin position="358"/>
        <end position="373"/>
    </location>
</feature>
<dbReference type="EMBL" id="JAXOVC010000007">
    <property type="protein sequence ID" value="KAK4498778.1"/>
    <property type="molecule type" value="Genomic_DNA"/>
</dbReference>
<feature type="compositionally biased region" description="Low complexity" evidence="1">
    <location>
        <begin position="201"/>
        <end position="219"/>
    </location>
</feature>
<feature type="compositionally biased region" description="Polar residues" evidence="1">
    <location>
        <begin position="665"/>
        <end position="678"/>
    </location>
</feature>
<evidence type="ECO:0008006" key="4">
    <source>
        <dbReference type="Google" id="ProtNLM"/>
    </source>
</evidence>